<dbReference type="SUPFAM" id="SSF56672">
    <property type="entry name" value="DNA/RNA polymerases"/>
    <property type="match status" value="1"/>
</dbReference>
<name>A0ABQ4WJN4_9ASTR</name>
<keyword evidence="2" id="KW-0548">Nucleotidyltransferase</keyword>
<gene>
    <name evidence="2" type="ORF">Tco_0626479</name>
</gene>
<dbReference type="GO" id="GO:0003964">
    <property type="term" value="F:RNA-directed DNA polymerase activity"/>
    <property type="evidence" value="ECO:0007669"/>
    <property type="project" value="UniProtKB-KW"/>
</dbReference>
<evidence type="ECO:0000259" key="1">
    <source>
        <dbReference type="Pfam" id="PF00078"/>
    </source>
</evidence>
<proteinExistence type="predicted"/>
<dbReference type="InterPro" id="IPR000477">
    <property type="entry name" value="RT_dom"/>
</dbReference>
<reference evidence="2" key="2">
    <citation type="submission" date="2022-01" db="EMBL/GenBank/DDBJ databases">
        <authorList>
            <person name="Yamashiro T."/>
            <person name="Shiraishi A."/>
            <person name="Satake H."/>
            <person name="Nakayama K."/>
        </authorList>
    </citation>
    <scope>NUCLEOTIDE SEQUENCE</scope>
</reference>
<sequence length="275" mass="32085">MDDLEPNDELVDTPLVSPFLYSDNDSDDGEVLNELEEYGNARQLCRQRAINSFDGDDLAFEWSFTYITDFVILEDIGEFILRDMAEERISKKRTKNEAKTTKPDTEWKSMEKVKVKSKPKMLERLAGNEYYCFLDGFSGYFQILIDPLDQEKTTFTCPYGTFAYRRMPFGLCNAPGTFQRCMVAIFHDMIEKPWNPKAFMDDFSVFLWMQTLAPNVTFCQRQAKFRKRDEMHNTLSKLRNSIGMWGIGLYRGTVPSFKKENQLYRGSSIIYVKMG</sequence>
<keyword evidence="2" id="KW-0695">RNA-directed DNA polymerase</keyword>
<keyword evidence="3" id="KW-1185">Reference proteome</keyword>
<protein>
    <submittedName>
        <fullName evidence="2">Reverse transcriptase domain-containing protein</fullName>
    </submittedName>
</protein>
<dbReference type="EMBL" id="BQNB010008703">
    <property type="protein sequence ID" value="GJS53117.1"/>
    <property type="molecule type" value="Genomic_DNA"/>
</dbReference>
<dbReference type="InterPro" id="IPR043128">
    <property type="entry name" value="Rev_trsase/Diguanyl_cyclase"/>
</dbReference>
<dbReference type="Gene3D" id="3.30.70.270">
    <property type="match status" value="1"/>
</dbReference>
<dbReference type="InterPro" id="IPR043502">
    <property type="entry name" value="DNA/RNA_pol_sf"/>
</dbReference>
<keyword evidence="2" id="KW-0808">Transferase</keyword>
<organism evidence="2 3">
    <name type="scientific">Tanacetum coccineum</name>
    <dbReference type="NCBI Taxonomy" id="301880"/>
    <lineage>
        <taxon>Eukaryota</taxon>
        <taxon>Viridiplantae</taxon>
        <taxon>Streptophyta</taxon>
        <taxon>Embryophyta</taxon>
        <taxon>Tracheophyta</taxon>
        <taxon>Spermatophyta</taxon>
        <taxon>Magnoliopsida</taxon>
        <taxon>eudicotyledons</taxon>
        <taxon>Gunneridae</taxon>
        <taxon>Pentapetalae</taxon>
        <taxon>asterids</taxon>
        <taxon>campanulids</taxon>
        <taxon>Asterales</taxon>
        <taxon>Asteraceae</taxon>
        <taxon>Asteroideae</taxon>
        <taxon>Anthemideae</taxon>
        <taxon>Anthemidinae</taxon>
        <taxon>Tanacetum</taxon>
    </lineage>
</organism>
<dbReference type="PANTHER" id="PTHR24559:SF444">
    <property type="entry name" value="REVERSE TRANSCRIPTASE DOMAIN-CONTAINING PROTEIN"/>
    <property type="match status" value="1"/>
</dbReference>
<dbReference type="InterPro" id="IPR053134">
    <property type="entry name" value="RNA-dir_DNA_polymerase"/>
</dbReference>
<feature type="domain" description="Reverse transcriptase" evidence="1">
    <location>
        <begin position="112"/>
        <end position="207"/>
    </location>
</feature>
<dbReference type="PANTHER" id="PTHR24559">
    <property type="entry name" value="TRANSPOSON TY3-I GAG-POL POLYPROTEIN"/>
    <property type="match status" value="1"/>
</dbReference>
<reference evidence="2" key="1">
    <citation type="journal article" date="2022" name="Int. J. Mol. Sci.">
        <title>Draft Genome of Tanacetum Coccineum: Genomic Comparison of Closely Related Tanacetum-Family Plants.</title>
        <authorList>
            <person name="Yamashiro T."/>
            <person name="Shiraishi A."/>
            <person name="Nakayama K."/>
            <person name="Satake H."/>
        </authorList>
    </citation>
    <scope>NUCLEOTIDE SEQUENCE</scope>
</reference>
<dbReference type="Gene3D" id="3.10.10.10">
    <property type="entry name" value="HIV Type 1 Reverse Transcriptase, subunit A, domain 1"/>
    <property type="match status" value="1"/>
</dbReference>
<evidence type="ECO:0000313" key="2">
    <source>
        <dbReference type="EMBL" id="GJS53117.1"/>
    </source>
</evidence>
<evidence type="ECO:0000313" key="3">
    <source>
        <dbReference type="Proteomes" id="UP001151760"/>
    </source>
</evidence>
<dbReference type="Proteomes" id="UP001151760">
    <property type="component" value="Unassembled WGS sequence"/>
</dbReference>
<accession>A0ABQ4WJN4</accession>
<comment type="caution">
    <text evidence="2">The sequence shown here is derived from an EMBL/GenBank/DDBJ whole genome shotgun (WGS) entry which is preliminary data.</text>
</comment>
<dbReference type="CDD" id="cd01647">
    <property type="entry name" value="RT_LTR"/>
    <property type="match status" value="1"/>
</dbReference>
<dbReference type="Pfam" id="PF00078">
    <property type="entry name" value="RVT_1"/>
    <property type="match status" value="1"/>
</dbReference>